<dbReference type="AlphaFoldDB" id="A0AAQ1P4T0"/>
<dbReference type="EMBL" id="OPYN01000046">
    <property type="protein sequence ID" value="SPO59202.1"/>
    <property type="molecule type" value="Genomic_DNA"/>
</dbReference>
<sequence>MGLLRDITAFEFCAVPVGLLRDITAFEFCAVPVGLLRDITAFEFCAVPVGLLRDITAFEYCAVPVGAALAAKRPVQAIDSFRFHPTIRPSYATPRVGVEWSTLFNDTP</sequence>
<proteinExistence type="predicted"/>
<comment type="caution">
    <text evidence="1">The sequence shown here is derived from an EMBL/GenBank/DDBJ whole genome shotgun (WGS) entry which is preliminary data.</text>
</comment>
<evidence type="ECO:0000313" key="1">
    <source>
        <dbReference type="EMBL" id="SPO59202.1"/>
    </source>
</evidence>
<accession>A0AAQ1P4T0</accession>
<protein>
    <submittedName>
        <fullName evidence="1">Uncharacterized protein</fullName>
    </submittedName>
</protein>
<reference evidence="1 2" key="1">
    <citation type="submission" date="2018-02" db="EMBL/GenBank/DDBJ databases">
        <authorList>
            <person name="Dubost A."/>
        </authorList>
    </citation>
    <scope>NUCLEOTIDE SEQUENCE [LARGE SCALE GENOMIC DNA]</scope>
    <source>
        <strain evidence="2">JV551A3</strain>
    </source>
</reference>
<keyword evidence="2" id="KW-1185">Reference proteome</keyword>
<evidence type="ECO:0000313" key="2">
    <source>
        <dbReference type="Proteomes" id="UP000294335"/>
    </source>
</evidence>
<gene>
    <name evidence="1" type="ORF">JV551A3_V1_460065</name>
</gene>
<name>A0AAQ1P4T0_9PSED</name>
<organism evidence="1 2">
    <name type="scientific">Pseudomonas inefficax</name>
    <dbReference type="NCBI Taxonomy" id="2078786"/>
    <lineage>
        <taxon>Bacteria</taxon>
        <taxon>Pseudomonadati</taxon>
        <taxon>Pseudomonadota</taxon>
        <taxon>Gammaproteobacteria</taxon>
        <taxon>Pseudomonadales</taxon>
        <taxon>Pseudomonadaceae</taxon>
        <taxon>Pseudomonas</taxon>
    </lineage>
</organism>
<dbReference type="Proteomes" id="UP000294335">
    <property type="component" value="Unassembled WGS sequence"/>
</dbReference>